<evidence type="ECO:0000313" key="7">
    <source>
        <dbReference type="Proteomes" id="UP000006765"/>
    </source>
</evidence>
<keyword evidence="3 5" id="KW-1133">Transmembrane helix</keyword>
<evidence type="ECO:0000256" key="2">
    <source>
        <dbReference type="ARBA" id="ARBA00022692"/>
    </source>
</evidence>
<dbReference type="STRING" id="1231392.OCGS_0221"/>
<evidence type="ECO:0000256" key="3">
    <source>
        <dbReference type="ARBA" id="ARBA00022989"/>
    </source>
</evidence>
<feature type="transmembrane region" description="Helical" evidence="5">
    <location>
        <begin position="64"/>
        <end position="82"/>
    </location>
</feature>
<evidence type="ECO:0000256" key="1">
    <source>
        <dbReference type="ARBA" id="ARBA00004370"/>
    </source>
</evidence>
<dbReference type="InterPro" id="IPR001129">
    <property type="entry name" value="Membr-assoc_MAPEG"/>
</dbReference>
<dbReference type="SUPFAM" id="SSF161084">
    <property type="entry name" value="MAPEG domain-like"/>
    <property type="match status" value="1"/>
</dbReference>
<dbReference type="EMBL" id="AMGO01000006">
    <property type="protein sequence ID" value="EKE45604.1"/>
    <property type="molecule type" value="Genomic_DNA"/>
</dbReference>
<evidence type="ECO:0000256" key="5">
    <source>
        <dbReference type="SAM" id="Phobius"/>
    </source>
</evidence>
<dbReference type="eggNOG" id="COG3686">
    <property type="taxonomic scope" value="Bacteria"/>
</dbReference>
<sequence length="133" mass="14451">MPMTPELIVLVLAALLQCVQFVSFAIPANIQIGSAYLMSARDRPPSRDLDERTARLKRAFDNHFEGLILFGIAAVVIAVTGQSSGLTGFFAWVYLIARVVYVPAYALGWNPGRTLIWAAGFLSTVALLVLALI</sequence>
<dbReference type="PATRIC" id="fig|1231392.3.peg.222"/>
<dbReference type="PANTHER" id="PTHR35371">
    <property type="entry name" value="INNER MEMBRANE PROTEIN"/>
    <property type="match status" value="1"/>
</dbReference>
<evidence type="ECO:0000256" key="4">
    <source>
        <dbReference type="ARBA" id="ARBA00023136"/>
    </source>
</evidence>
<evidence type="ECO:0000313" key="6">
    <source>
        <dbReference type="EMBL" id="EKE45604.1"/>
    </source>
</evidence>
<dbReference type="GO" id="GO:0016020">
    <property type="term" value="C:membrane"/>
    <property type="evidence" value="ECO:0007669"/>
    <property type="project" value="UniProtKB-SubCell"/>
</dbReference>
<reference evidence="6 7" key="1">
    <citation type="journal article" date="2012" name="J. Bacteriol.">
        <title>Draft Genome Sequence of Oceaniovalibus guishaninsula JLT2003T.</title>
        <authorList>
            <person name="Tang K."/>
            <person name="Liu K."/>
            <person name="Jiao N."/>
        </authorList>
    </citation>
    <scope>NUCLEOTIDE SEQUENCE [LARGE SCALE GENOMIC DNA]</scope>
    <source>
        <strain evidence="6 7">JLT2003</strain>
    </source>
</reference>
<protein>
    <submittedName>
        <fullName evidence="6">Argininosuccinate lyase</fullName>
    </submittedName>
</protein>
<comment type="subcellular location">
    <subcellularLocation>
        <location evidence="1">Membrane</location>
    </subcellularLocation>
</comment>
<dbReference type="InterPro" id="IPR023352">
    <property type="entry name" value="MAPEG-like_dom_sf"/>
</dbReference>
<dbReference type="AlphaFoldDB" id="K2HSJ2"/>
<proteinExistence type="predicted"/>
<name>K2HSJ2_9RHOB</name>
<keyword evidence="6" id="KW-0456">Lyase</keyword>
<comment type="caution">
    <text evidence="6">The sequence shown here is derived from an EMBL/GenBank/DDBJ whole genome shotgun (WGS) entry which is preliminary data.</text>
</comment>
<dbReference type="Gene3D" id="1.20.120.550">
    <property type="entry name" value="Membrane associated eicosanoid/glutathione metabolism-like domain"/>
    <property type="match status" value="1"/>
</dbReference>
<gene>
    <name evidence="6" type="ORF">OCGS_0221</name>
</gene>
<dbReference type="Pfam" id="PF01124">
    <property type="entry name" value="MAPEG"/>
    <property type="match status" value="1"/>
</dbReference>
<dbReference type="PANTHER" id="PTHR35371:SF1">
    <property type="entry name" value="BLR7753 PROTEIN"/>
    <property type="match status" value="1"/>
</dbReference>
<keyword evidence="7" id="KW-1185">Reference proteome</keyword>
<accession>K2HSJ2</accession>
<feature type="transmembrane region" description="Helical" evidence="5">
    <location>
        <begin position="114"/>
        <end position="132"/>
    </location>
</feature>
<feature type="transmembrane region" description="Helical" evidence="5">
    <location>
        <begin position="89"/>
        <end position="108"/>
    </location>
</feature>
<organism evidence="6 7">
    <name type="scientific">Oceaniovalibus guishaninsula JLT2003</name>
    <dbReference type="NCBI Taxonomy" id="1231392"/>
    <lineage>
        <taxon>Bacteria</taxon>
        <taxon>Pseudomonadati</taxon>
        <taxon>Pseudomonadota</taxon>
        <taxon>Alphaproteobacteria</taxon>
        <taxon>Rhodobacterales</taxon>
        <taxon>Roseobacteraceae</taxon>
        <taxon>Oceaniovalibus</taxon>
    </lineage>
</organism>
<dbReference type="Proteomes" id="UP000006765">
    <property type="component" value="Unassembled WGS sequence"/>
</dbReference>
<keyword evidence="4 5" id="KW-0472">Membrane</keyword>
<dbReference type="GO" id="GO:0016829">
    <property type="term" value="F:lyase activity"/>
    <property type="evidence" value="ECO:0007669"/>
    <property type="project" value="UniProtKB-KW"/>
</dbReference>
<keyword evidence="2 5" id="KW-0812">Transmembrane</keyword>